<comment type="caution">
    <text evidence="2">The sequence shown here is derived from an EMBL/GenBank/DDBJ whole genome shotgun (WGS) entry which is preliminary data.</text>
</comment>
<name>A0ABU9CSE0_9BURK</name>
<dbReference type="EMBL" id="JBBUTH010000011">
    <property type="protein sequence ID" value="MEK8053557.1"/>
    <property type="molecule type" value="Genomic_DNA"/>
</dbReference>
<dbReference type="InterPro" id="IPR013424">
    <property type="entry name" value="Ice-binding_C"/>
</dbReference>
<proteinExistence type="predicted"/>
<evidence type="ECO:0000313" key="2">
    <source>
        <dbReference type="EMBL" id="MEK8053557.1"/>
    </source>
</evidence>
<keyword evidence="1" id="KW-0472">Membrane</keyword>
<organism evidence="2 3">
    <name type="scientific">Pseudaquabacterium inlustre</name>
    <dbReference type="NCBI Taxonomy" id="2984192"/>
    <lineage>
        <taxon>Bacteria</taxon>
        <taxon>Pseudomonadati</taxon>
        <taxon>Pseudomonadota</taxon>
        <taxon>Betaproteobacteria</taxon>
        <taxon>Burkholderiales</taxon>
        <taxon>Sphaerotilaceae</taxon>
        <taxon>Pseudaquabacterium</taxon>
    </lineage>
</organism>
<keyword evidence="1" id="KW-0812">Transmembrane</keyword>
<keyword evidence="3" id="KW-1185">Reference proteome</keyword>
<dbReference type="RefSeq" id="WP_341413279.1">
    <property type="nucleotide sequence ID" value="NZ_JBBUTH010000011.1"/>
</dbReference>
<feature type="transmembrane region" description="Helical" evidence="1">
    <location>
        <begin position="159"/>
        <end position="176"/>
    </location>
</feature>
<keyword evidence="1" id="KW-1133">Transmembrane helix</keyword>
<dbReference type="NCBIfam" id="TIGR02595">
    <property type="entry name" value="PEP_CTERM"/>
    <property type="match status" value="1"/>
</dbReference>
<reference evidence="2 3" key="1">
    <citation type="submission" date="2024-04" db="EMBL/GenBank/DDBJ databases">
        <title>Novel species of the genus Ideonella isolated from streams.</title>
        <authorList>
            <person name="Lu H."/>
        </authorList>
    </citation>
    <scope>NUCLEOTIDE SEQUENCE [LARGE SCALE GENOMIC DNA]</scope>
    <source>
        <strain evidence="2 3">DXS22W</strain>
    </source>
</reference>
<evidence type="ECO:0000313" key="3">
    <source>
        <dbReference type="Proteomes" id="UP001365405"/>
    </source>
</evidence>
<sequence length="181" mass="18794">MSPSLDEKLLESSAFADFARQGFTVAGVAGRGRRLLIFGVGQHAGRLLHVSAGVARVAARAELRWHVGKLDDRLSGVLVPMPKWLILRRAMSDGTRFAENEGSCGSVNERTTAESGAKLLFSLVGVIMKSILKFVGAVALGSFATVGVAMAGPNLVPEPGSIALVGLAVGALVVASRGSKK</sequence>
<accession>A0ABU9CSE0</accession>
<evidence type="ECO:0000256" key="1">
    <source>
        <dbReference type="SAM" id="Phobius"/>
    </source>
</evidence>
<protein>
    <submittedName>
        <fullName evidence="2">PEP-CTERM sorting domain-containing protein</fullName>
    </submittedName>
</protein>
<dbReference type="Proteomes" id="UP001365405">
    <property type="component" value="Unassembled WGS sequence"/>
</dbReference>
<gene>
    <name evidence="2" type="ORF">AACH10_25095</name>
</gene>